<comment type="caution">
    <text evidence="2">The sequence shown here is derived from an EMBL/GenBank/DDBJ whole genome shotgun (WGS) entry which is preliminary data.</text>
</comment>
<protein>
    <submittedName>
        <fullName evidence="2">DUF3108 domain-containing protein</fullName>
    </submittedName>
</protein>
<evidence type="ECO:0000313" key="3">
    <source>
        <dbReference type="Proteomes" id="UP001589773"/>
    </source>
</evidence>
<name>A0ABV6FK66_9BURK</name>
<dbReference type="Proteomes" id="UP001589773">
    <property type="component" value="Unassembled WGS sequence"/>
</dbReference>
<keyword evidence="3" id="KW-1185">Reference proteome</keyword>
<feature type="region of interest" description="Disordered" evidence="1">
    <location>
        <begin position="99"/>
        <end position="140"/>
    </location>
</feature>
<reference evidence="2 3" key="1">
    <citation type="submission" date="2024-09" db="EMBL/GenBank/DDBJ databases">
        <authorList>
            <person name="Sun Q."/>
            <person name="Mori K."/>
        </authorList>
    </citation>
    <scope>NUCLEOTIDE SEQUENCE [LARGE SCALE GENOMIC DNA]</scope>
    <source>
        <strain evidence="2 3">CCM 7792</strain>
    </source>
</reference>
<proteinExistence type="predicted"/>
<dbReference type="EMBL" id="JBHLWP010000016">
    <property type="protein sequence ID" value="MFC0253709.1"/>
    <property type="molecule type" value="Genomic_DNA"/>
</dbReference>
<evidence type="ECO:0000313" key="2">
    <source>
        <dbReference type="EMBL" id="MFC0253709.1"/>
    </source>
</evidence>
<gene>
    <name evidence="2" type="ORF">ACFFJK_17570</name>
</gene>
<dbReference type="Pfam" id="PF11306">
    <property type="entry name" value="DUF3108"/>
    <property type="match status" value="1"/>
</dbReference>
<evidence type="ECO:0000256" key="1">
    <source>
        <dbReference type="SAM" id="MobiDB-lite"/>
    </source>
</evidence>
<accession>A0ABV6FK66</accession>
<dbReference type="RefSeq" id="WP_379680856.1">
    <property type="nucleotide sequence ID" value="NZ_JBHLWP010000016.1"/>
</dbReference>
<feature type="compositionally biased region" description="Low complexity" evidence="1">
    <location>
        <begin position="111"/>
        <end position="126"/>
    </location>
</feature>
<sequence length="370" mass="39605">MSSASFFRQWRRPLVLGTLVVLLHWLVLGWIMSGMSGTQDSALPGRDGDALVSLAELLPASRSEAPAPVPPPEPRLPQPPLPDFAPLPPNVVVIEDVAGEPVQPGPPADTPSVAAEPAPRVAAAEPVPLPVPAPEDEPAPAPEIRRYKVDVPPPADIRLDVARQDADGTQWSGEALLSWKMDGAAYRVRIEAGIRVVFARVNLVVLTSEGTVGNTGFMPVRMTEKRRGRALTATHFDWPANALTFSSSQARHGLMPGAQDKATVPLQLAAIARGDPAQLAGDIDIFVGEERDGSVYTFKVMGQEEIDTALGRLATVRLARPPKPGSYKTRLDIWLSPSHGWMPVQIRSTEASGAVTTQTVNNIALTQPGF</sequence>
<dbReference type="InterPro" id="IPR021457">
    <property type="entry name" value="DUF3108"/>
</dbReference>
<organism evidence="2 3">
    <name type="scientific">Massilia consociata</name>
    <dbReference type="NCBI Taxonomy" id="760117"/>
    <lineage>
        <taxon>Bacteria</taxon>
        <taxon>Pseudomonadati</taxon>
        <taxon>Pseudomonadota</taxon>
        <taxon>Betaproteobacteria</taxon>
        <taxon>Burkholderiales</taxon>
        <taxon>Oxalobacteraceae</taxon>
        <taxon>Telluria group</taxon>
        <taxon>Massilia</taxon>
    </lineage>
</organism>